<feature type="non-terminal residue" evidence="2">
    <location>
        <position position="1"/>
    </location>
</feature>
<feature type="compositionally biased region" description="Polar residues" evidence="1">
    <location>
        <begin position="1"/>
        <end position="11"/>
    </location>
</feature>
<organism evidence="2 3">
    <name type="scientific">Astrephomene gubernaculifera</name>
    <dbReference type="NCBI Taxonomy" id="47775"/>
    <lineage>
        <taxon>Eukaryota</taxon>
        <taxon>Viridiplantae</taxon>
        <taxon>Chlorophyta</taxon>
        <taxon>core chlorophytes</taxon>
        <taxon>Chlorophyceae</taxon>
        <taxon>CS clade</taxon>
        <taxon>Chlamydomonadales</taxon>
        <taxon>Astrephomenaceae</taxon>
        <taxon>Astrephomene</taxon>
    </lineage>
</organism>
<reference evidence="2 3" key="1">
    <citation type="journal article" date="2021" name="Sci. Rep.">
        <title>Genome sequencing of the multicellular alga Astrephomene provides insights into convergent evolution of germ-soma differentiation.</title>
        <authorList>
            <person name="Yamashita S."/>
            <person name="Yamamoto K."/>
            <person name="Matsuzaki R."/>
            <person name="Suzuki S."/>
            <person name="Yamaguchi H."/>
            <person name="Hirooka S."/>
            <person name="Minakuchi Y."/>
            <person name="Miyagishima S."/>
            <person name="Kawachi M."/>
            <person name="Toyoda A."/>
            <person name="Nozaki H."/>
        </authorList>
    </citation>
    <scope>NUCLEOTIDE SEQUENCE [LARGE SCALE GENOMIC DNA]</scope>
    <source>
        <strain evidence="2 3">NIES-4017</strain>
    </source>
</reference>
<dbReference type="AlphaFoldDB" id="A0AAD3DY22"/>
<evidence type="ECO:0000313" key="2">
    <source>
        <dbReference type="EMBL" id="GFR50156.1"/>
    </source>
</evidence>
<name>A0AAD3DY22_9CHLO</name>
<keyword evidence="3" id="KW-1185">Reference proteome</keyword>
<comment type="caution">
    <text evidence="2">The sequence shown here is derived from an EMBL/GenBank/DDBJ whole genome shotgun (WGS) entry which is preliminary data.</text>
</comment>
<dbReference type="Proteomes" id="UP001054857">
    <property type="component" value="Unassembled WGS sequence"/>
</dbReference>
<feature type="region of interest" description="Disordered" evidence="1">
    <location>
        <begin position="1"/>
        <end position="40"/>
    </location>
</feature>
<sequence>MNGFVDTSMQTEENRGPSHAPADCRQWSPSTGSAEPKSPVHGASICKAVQSPTASTDALRALSNTAVCSLSQLSPSALSPQSMFGGSSSHGFHGFEPVDITCVLRTKPKSTTDQMPKALPKVKQNLECVLMSPTRRTAKRPLTWQWSYDSGTMAFPAVANGNNLLKHTPASAAA</sequence>
<evidence type="ECO:0000313" key="3">
    <source>
        <dbReference type="Proteomes" id="UP001054857"/>
    </source>
</evidence>
<protein>
    <submittedName>
        <fullName evidence="2">Uncharacterized protein</fullName>
    </submittedName>
</protein>
<gene>
    <name evidence="2" type="ORF">Agub_g12319</name>
</gene>
<dbReference type="EMBL" id="BMAR01000035">
    <property type="protein sequence ID" value="GFR50156.1"/>
    <property type="molecule type" value="Genomic_DNA"/>
</dbReference>
<accession>A0AAD3DY22</accession>
<proteinExistence type="predicted"/>
<evidence type="ECO:0000256" key="1">
    <source>
        <dbReference type="SAM" id="MobiDB-lite"/>
    </source>
</evidence>